<sequence length="145" mass="17202">MFSKKKTEETHYCIAIFTERELINEEYDYQSNKIMDVAEEKIVMVTEMSLTDEIKEEVTNRLPGIKIDLPSYGVFKFDGKKLEEETKKMEKKFKWKKFFNNIPLDEYLIVEHEVAYDPGQICYFTTDMDSLITFLKEESHGEQAL</sequence>
<dbReference type="AlphaFoldDB" id="A0A3A1R6U4"/>
<keyword evidence="2" id="KW-1185">Reference proteome</keyword>
<dbReference type="Proteomes" id="UP000265801">
    <property type="component" value="Unassembled WGS sequence"/>
</dbReference>
<reference evidence="1 2" key="1">
    <citation type="submission" date="2018-09" db="EMBL/GenBank/DDBJ databases">
        <title>Bacillus saliacetes sp. nov., isolated from Thai shrimp paste (Ka-pi).</title>
        <authorList>
            <person name="Daroonpunt R."/>
            <person name="Tanasupawat S."/>
            <person name="Yiamsombut S."/>
        </authorList>
    </citation>
    <scope>NUCLEOTIDE SEQUENCE [LARGE SCALE GENOMIC DNA]</scope>
    <source>
        <strain evidence="1 2">SKP7-4</strain>
    </source>
</reference>
<comment type="caution">
    <text evidence="1">The sequence shown here is derived from an EMBL/GenBank/DDBJ whole genome shotgun (WGS) entry which is preliminary data.</text>
</comment>
<dbReference type="EMBL" id="QXIR01000001">
    <property type="protein sequence ID" value="RIW38948.1"/>
    <property type="molecule type" value="Genomic_DNA"/>
</dbReference>
<accession>A0A3A1R6U4</accession>
<evidence type="ECO:0000313" key="1">
    <source>
        <dbReference type="EMBL" id="RIW38948.1"/>
    </source>
</evidence>
<dbReference type="OrthoDB" id="2437079at2"/>
<dbReference type="RefSeq" id="WP_119544958.1">
    <property type="nucleotide sequence ID" value="NZ_QXIR01000001.1"/>
</dbReference>
<organism evidence="1 2">
    <name type="scientific">Bacillus salacetis</name>
    <dbReference type="NCBI Taxonomy" id="2315464"/>
    <lineage>
        <taxon>Bacteria</taxon>
        <taxon>Bacillati</taxon>
        <taxon>Bacillota</taxon>
        <taxon>Bacilli</taxon>
        <taxon>Bacillales</taxon>
        <taxon>Bacillaceae</taxon>
        <taxon>Bacillus</taxon>
    </lineage>
</organism>
<protein>
    <submittedName>
        <fullName evidence="1">Uncharacterized protein</fullName>
    </submittedName>
</protein>
<evidence type="ECO:0000313" key="2">
    <source>
        <dbReference type="Proteomes" id="UP000265801"/>
    </source>
</evidence>
<name>A0A3A1R6U4_9BACI</name>
<gene>
    <name evidence="1" type="ORF">D3H55_00935</name>
</gene>
<proteinExistence type="predicted"/>